<dbReference type="EMBL" id="FORT01000001">
    <property type="protein sequence ID" value="SFI78535.1"/>
    <property type="molecule type" value="Genomic_DNA"/>
</dbReference>
<dbReference type="AlphaFoldDB" id="A0A1I3L2A9"/>
<organism evidence="5 6">
    <name type="scientific">Brevibacillus centrosporus</name>
    <dbReference type="NCBI Taxonomy" id="54910"/>
    <lineage>
        <taxon>Bacteria</taxon>
        <taxon>Bacillati</taxon>
        <taxon>Bacillota</taxon>
        <taxon>Bacilli</taxon>
        <taxon>Bacillales</taxon>
        <taxon>Paenibacillaceae</taxon>
        <taxon>Brevibacillus</taxon>
    </lineage>
</organism>
<dbReference type="FunFam" id="3.40.50.720:FF:000084">
    <property type="entry name" value="Short-chain dehydrogenase reductase"/>
    <property type="match status" value="1"/>
</dbReference>
<dbReference type="Proteomes" id="UP000198915">
    <property type="component" value="Unassembled WGS sequence"/>
</dbReference>
<dbReference type="PANTHER" id="PTHR24321">
    <property type="entry name" value="DEHYDROGENASES, SHORT CHAIN"/>
    <property type="match status" value="1"/>
</dbReference>
<keyword evidence="2" id="KW-0560">Oxidoreductase</keyword>
<dbReference type="InterPro" id="IPR002347">
    <property type="entry name" value="SDR_fam"/>
</dbReference>
<feature type="domain" description="Ketoreductase" evidence="4">
    <location>
        <begin position="41"/>
        <end position="223"/>
    </location>
</feature>
<gene>
    <name evidence="5" type="ORF">SAMN05518846_101155</name>
</gene>
<accession>A0A1I3L2A9</accession>
<name>A0A1I3L2A9_9BACL</name>
<dbReference type="InterPro" id="IPR036291">
    <property type="entry name" value="NAD(P)-bd_dom_sf"/>
</dbReference>
<dbReference type="GO" id="GO:0016491">
    <property type="term" value="F:oxidoreductase activity"/>
    <property type="evidence" value="ECO:0007669"/>
    <property type="project" value="UniProtKB-KW"/>
</dbReference>
<evidence type="ECO:0000256" key="1">
    <source>
        <dbReference type="ARBA" id="ARBA00006484"/>
    </source>
</evidence>
<protein>
    <submittedName>
        <fullName evidence="5">NAD(P)-dependent dehydrogenase, short-chain alcohol dehydrogenase family</fullName>
    </submittedName>
</protein>
<dbReference type="PANTHER" id="PTHR24321:SF8">
    <property type="entry name" value="ESTRADIOL 17-BETA-DEHYDROGENASE 8-RELATED"/>
    <property type="match status" value="1"/>
</dbReference>
<dbReference type="CDD" id="cd05233">
    <property type="entry name" value="SDR_c"/>
    <property type="match status" value="1"/>
</dbReference>
<dbReference type="NCBIfam" id="NF005559">
    <property type="entry name" value="PRK07231.1"/>
    <property type="match status" value="1"/>
</dbReference>
<dbReference type="SMART" id="SM00822">
    <property type="entry name" value="PKS_KR"/>
    <property type="match status" value="1"/>
</dbReference>
<reference evidence="6" key="1">
    <citation type="submission" date="2016-10" db="EMBL/GenBank/DDBJ databases">
        <authorList>
            <person name="Varghese N."/>
            <person name="Submissions S."/>
        </authorList>
    </citation>
    <scope>NUCLEOTIDE SEQUENCE [LARGE SCALE GENOMIC DNA]</scope>
    <source>
        <strain evidence="6">OK042</strain>
    </source>
</reference>
<dbReference type="Pfam" id="PF13561">
    <property type="entry name" value="adh_short_C2"/>
    <property type="match status" value="1"/>
</dbReference>
<proteinExistence type="inferred from homology"/>
<evidence type="ECO:0000256" key="3">
    <source>
        <dbReference type="ARBA" id="ARBA00023027"/>
    </source>
</evidence>
<dbReference type="SUPFAM" id="SSF51735">
    <property type="entry name" value="NAD(P)-binding Rossmann-fold domains"/>
    <property type="match status" value="1"/>
</dbReference>
<keyword evidence="3" id="KW-0520">NAD</keyword>
<comment type="similarity">
    <text evidence="1">Belongs to the short-chain dehydrogenases/reductases (SDR) family.</text>
</comment>
<evidence type="ECO:0000256" key="2">
    <source>
        <dbReference type="ARBA" id="ARBA00023002"/>
    </source>
</evidence>
<sequence length="289" mass="31110">MAPLIERYPRVVRGTNKSGFIARKKKQEKRSEYAISQTTAKTAVITGAAGGIGKELARRMAERRVNLVLVDLNEDALKAVVQELNLDDTHSLIVAADVTKEEDVQNYVNKAVEKFGTIDYFANNAGIEGPMGNIDEQSVKALDLVYNVNVRGVFLGLHYVIPVMKKQQSGAILNTSSLAGLMGAPGMAPYIMSKHAVIGLTRVAANEVASYGIRVNAVLPGTINTRMMRQIEANSGAADQYQEANKAATPLGRYGEPQEVAAVMNFLLSDEASFVTASLYTVDGGMVGQ</sequence>
<evidence type="ECO:0000313" key="5">
    <source>
        <dbReference type="EMBL" id="SFI78535.1"/>
    </source>
</evidence>
<dbReference type="Gene3D" id="3.40.50.720">
    <property type="entry name" value="NAD(P)-binding Rossmann-like Domain"/>
    <property type="match status" value="1"/>
</dbReference>
<dbReference type="InterPro" id="IPR057326">
    <property type="entry name" value="KR_dom"/>
</dbReference>
<evidence type="ECO:0000313" key="6">
    <source>
        <dbReference type="Proteomes" id="UP000198915"/>
    </source>
</evidence>
<dbReference type="STRING" id="1884381.SAMN05518846_101155"/>
<dbReference type="PRINTS" id="PR00081">
    <property type="entry name" value="GDHRDH"/>
</dbReference>
<dbReference type="GO" id="GO:0008206">
    <property type="term" value="P:bile acid metabolic process"/>
    <property type="evidence" value="ECO:0007669"/>
    <property type="project" value="UniProtKB-ARBA"/>
</dbReference>
<evidence type="ECO:0000259" key="4">
    <source>
        <dbReference type="SMART" id="SM00822"/>
    </source>
</evidence>
<dbReference type="PRINTS" id="PR00080">
    <property type="entry name" value="SDRFAMILY"/>
</dbReference>
<keyword evidence="6" id="KW-1185">Reference proteome</keyword>